<keyword evidence="2" id="KW-0614">Plasmid</keyword>
<accession>A0A1L5PA50</accession>
<evidence type="ECO:0000256" key="1">
    <source>
        <dbReference type="SAM" id="SignalP"/>
    </source>
</evidence>
<feature type="chain" id="PRO_5012024181" evidence="1">
    <location>
        <begin position="27"/>
        <end position="62"/>
    </location>
</feature>
<geneLocation type="plasmid" evidence="3">
    <name>prsp8c3a</name>
</geneLocation>
<dbReference type="Proteomes" id="UP000185109">
    <property type="component" value="Plasmid pRsp8C3a"/>
</dbReference>
<reference evidence="2 3" key="1">
    <citation type="submission" date="2016-09" db="EMBL/GenBank/DDBJ databases">
        <title>The complete genome sequences of Rhizobium gallicum, symbiovars gallicum and phaseoli, symbionts associated to common bean (Phaseolus vulgaris).</title>
        <authorList>
            <person name="Bustos P."/>
            <person name="Santamaria R.I."/>
            <person name="Perez-Carrascal O.M."/>
            <person name="Juarez S."/>
            <person name="Lozano L."/>
            <person name="Martinez-Flores I."/>
            <person name="Martinez-Romero E."/>
            <person name="Cevallos M."/>
            <person name="Romero D."/>
            <person name="Davila G."/>
            <person name="Gonzalez V."/>
        </authorList>
    </citation>
    <scope>NUCLEOTIDE SEQUENCE [LARGE SCALE GENOMIC DNA]</scope>
    <source>
        <strain evidence="2 3">8C-3</strain>
        <plasmid evidence="3">Plasmid prsp8c3a</plasmid>
    </source>
</reference>
<sequence length="62" mass="6743">MENPMRMLLPILLASGVVLPASIAYAQEAPSDGSPHGMFAIGARLVPVMTAQRCSWPSYRVW</sequence>
<dbReference type="AlphaFoldDB" id="A0A1L5PA50"/>
<dbReference type="EMBL" id="CP017242">
    <property type="protein sequence ID" value="APO77038.1"/>
    <property type="molecule type" value="Genomic_DNA"/>
</dbReference>
<gene>
    <name evidence="2" type="ORF">AM571_PA00152</name>
</gene>
<name>A0A1L5PA50_RHIET</name>
<evidence type="ECO:0000313" key="2">
    <source>
        <dbReference type="EMBL" id="APO77038.1"/>
    </source>
</evidence>
<keyword evidence="1" id="KW-0732">Signal</keyword>
<evidence type="ECO:0000313" key="3">
    <source>
        <dbReference type="Proteomes" id="UP000185109"/>
    </source>
</evidence>
<proteinExistence type="predicted"/>
<feature type="signal peptide" evidence="1">
    <location>
        <begin position="1"/>
        <end position="26"/>
    </location>
</feature>
<protein>
    <submittedName>
        <fullName evidence="2">Uncharacterized protein</fullName>
    </submittedName>
</protein>
<organism evidence="2 3">
    <name type="scientific">Rhizobium etli 8C-3</name>
    <dbReference type="NCBI Taxonomy" id="538025"/>
    <lineage>
        <taxon>Bacteria</taxon>
        <taxon>Pseudomonadati</taxon>
        <taxon>Pseudomonadota</taxon>
        <taxon>Alphaproteobacteria</taxon>
        <taxon>Hyphomicrobiales</taxon>
        <taxon>Rhizobiaceae</taxon>
        <taxon>Rhizobium/Agrobacterium group</taxon>
        <taxon>Rhizobium</taxon>
    </lineage>
</organism>